<protein>
    <submittedName>
        <fullName evidence="3">Uncharacterized protein</fullName>
    </submittedName>
</protein>
<evidence type="ECO:0000313" key="3">
    <source>
        <dbReference type="EMBL" id="EYR63449.1"/>
    </source>
</evidence>
<gene>
    <name evidence="3" type="ORF">N866_20475</name>
</gene>
<name>A0A021VQH9_9CELL</name>
<dbReference type="Proteomes" id="UP000019753">
    <property type="component" value="Unassembled WGS sequence"/>
</dbReference>
<feature type="transmembrane region" description="Helical" evidence="2">
    <location>
        <begin position="192"/>
        <end position="211"/>
    </location>
</feature>
<organism evidence="3 4">
    <name type="scientific">Actinotalea ferrariae CF5-4</name>
    <dbReference type="NCBI Taxonomy" id="948458"/>
    <lineage>
        <taxon>Bacteria</taxon>
        <taxon>Bacillati</taxon>
        <taxon>Actinomycetota</taxon>
        <taxon>Actinomycetes</taxon>
        <taxon>Micrococcales</taxon>
        <taxon>Cellulomonadaceae</taxon>
        <taxon>Actinotalea</taxon>
    </lineage>
</organism>
<keyword evidence="2" id="KW-0812">Transmembrane</keyword>
<feature type="compositionally biased region" description="Basic and acidic residues" evidence="1">
    <location>
        <begin position="15"/>
        <end position="33"/>
    </location>
</feature>
<accession>A0A021VQH9</accession>
<dbReference type="AlphaFoldDB" id="A0A021VQH9"/>
<sequence>MGPGTRPRSGPTTDDGDRPDGEAEEQEATRAKEQTMTLTGRRPVERTARRGYVTAAVLAVVGVAGAGVWGGVVVLDRLDAPSAFVRAVPGEAVELDAGEYVLYVEGTTPGALGAVSVTAPDGGPVDLGPVADLRYDVPADLVGGRDDVLGTGVGRLEAEEPGLYALATEEAVPDDVRLAVGEDVARAGLRALLTPAAVAVLTLVTALALAARTAHRSSSTGPEAGR</sequence>
<comment type="caution">
    <text evidence="3">The sequence shown here is derived from an EMBL/GenBank/DDBJ whole genome shotgun (WGS) entry which is preliminary data.</text>
</comment>
<evidence type="ECO:0000256" key="2">
    <source>
        <dbReference type="SAM" id="Phobius"/>
    </source>
</evidence>
<proteinExistence type="predicted"/>
<feature type="transmembrane region" description="Helical" evidence="2">
    <location>
        <begin position="51"/>
        <end position="75"/>
    </location>
</feature>
<keyword evidence="2" id="KW-1133">Transmembrane helix</keyword>
<dbReference type="EMBL" id="AXCW01000093">
    <property type="protein sequence ID" value="EYR63449.1"/>
    <property type="molecule type" value="Genomic_DNA"/>
</dbReference>
<evidence type="ECO:0000256" key="1">
    <source>
        <dbReference type="SAM" id="MobiDB-lite"/>
    </source>
</evidence>
<keyword evidence="2" id="KW-0472">Membrane</keyword>
<feature type="region of interest" description="Disordered" evidence="1">
    <location>
        <begin position="1"/>
        <end position="38"/>
    </location>
</feature>
<keyword evidence="4" id="KW-1185">Reference proteome</keyword>
<evidence type="ECO:0000313" key="4">
    <source>
        <dbReference type="Proteomes" id="UP000019753"/>
    </source>
</evidence>
<reference evidence="3 4" key="1">
    <citation type="submission" date="2014-01" db="EMBL/GenBank/DDBJ databases">
        <title>Actinotalea ferrariae CF5-4.</title>
        <authorList>
            <person name="Chen F."/>
            <person name="Li Y."/>
            <person name="Wang G."/>
        </authorList>
    </citation>
    <scope>NUCLEOTIDE SEQUENCE [LARGE SCALE GENOMIC DNA]</scope>
    <source>
        <strain evidence="3 4">CF5-4</strain>
    </source>
</reference>